<dbReference type="AlphaFoldDB" id="A0A562TBF4"/>
<keyword evidence="2" id="KW-1133">Transmembrane helix</keyword>
<protein>
    <submittedName>
        <fullName evidence="3">Uncharacterized protein</fullName>
    </submittedName>
</protein>
<proteinExistence type="predicted"/>
<name>A0A562TBF4_9HYPH</name>
<keyword evidence="4" id="KW-1185">Reference proteome</keyword>
<keyword evidence="2" id="KW-0472">Membrane</keyword>
<evidence type="ECO:0000313" key="4">
    <source>
        <dbReference type="Proteomes" id="UP000320593"/>
    </source>
</evidence>
<accession>A0A562TBF4</accession>
<organism evidence="3 4">
    <name type="scientific">Roseibium hamelinense</name>
    <dbReference type="NCBI Taxonomy" id="150831"/>
    <lineage>
        <taxon>Bacteria</taxon>
        <taxon>Pseudomonadati</taxon>
        <taxon>Pseudomonadota</taxon>
        <taxon>Alphaproteobacteria</taxon>
        <taxon>Hyphomicrobiales</taxon>
        <taxon>Stappiaceae</taxon>
        <taxon>Roseibium</taxon>
    </lineage>
</organism>
<dbReference type="Proteomes" id="UP000320593">
    <property type="component" value="Unassembled WGS sequence"/>
</dbReference>
<reference evidence="3 4" key="1">
    <citation type="submission" date="2019-07" db="EMBL/GenBank/DDBJ databases">
        <title>Genomic Encyclopedia of Archaeal and Bacterial Type Strains, Phase II (KMG-II): from individual species to whole genera.</title>
        <authorList>
            <person name="Goeker M."/>
        </authorList>
    </citation>
    <scope>NUCLEOTIDE SEQUENCE [LARGE SCALE GENOMIC DNA]</scope>
    <source>
        <strain evidence="3 4">ATCC BAA-252</strain>
    </source>
</reference>
<comment type="caution">
    <text evidence="3">The sequence shown here is derived from an EMBL/GenBank/DDBJ whole genome shotgun (WGS) entry which is preliminary data.</text>
</comment>
<evidence type="ECO:0000256" key="2">
    <source>
        <dbReference type="SAM" id="Phobius"/>
    </source>
</evidence>
<evidence type="ECO:0000256" key="1">
    <source>
        <dbReference type="SAM" id="MobiDB-lite"/>
    </source>
</evidence>
<feature type="transmembrane region" description="Helical" evidence="2">
    <location>
        <begin position="42"/>
        <end position="64"/>
    </location>
</feature>
<sequence length="161" mass="17355">MENRGVEKSRVRMADPAAFENVSGRHVVFFNLFLYREVMRRFLSVFLLVLLTAVHTAPAVSAGLQHSILVSATTSFAQANAHSTAMTFPDGGQNISAHSCCDETVDMSAYLGAGHCASDCLSLLPVVAGIHPQAPPSPESKRGLRMSSDLPFASDHPPKRF</sequence>
<keyword evidence="2" id="KW-0812">Transmembrane</keyword>
<feature type="region of interest" description="Disordered" evidence="1">
    <location>
        <begin position="132"/>
        <end position="161"/>
    </location>
</feature>
<dbReference type="EMBL" id="VLLF01000002">
    <property type="protein sequence ID" value="TWI90110.1"/>
    <property type="molecule type" value="Genomic_DNA"/>
</dbReference>
<evidence type="ECO:0000313" key="3">
    <source>
        <dbReference type="EMBL" id="TWI90110.1"/>
    </source>
</evidence>
<gene>
    <name evidence="3" type="ORF">JM93_01087</name>
</gene>